<evidence type="ECO:0000313" key="3">
    <source>
        <dbReference type="Proteomes" id="UP001183176"/>
    </source>
</evidence>
<comment type="caution">
    <text evidence="2">The sequence shown here is derived from an EMBL/GenBank/DDBJ whole genome shotgun (WGS) entry which is preliminary data.</text>
</comment>
<dbReference type="InterPro" id="IPR000477">
    <property type="entry name" value="RT_dom"/>
</dbReference>
<keyword evidence="2" id="KW-0695">RNA-directed DNA polymerase</keyword>
<dbReference type="GO" id="GO:0003964">
    <property type="term" value="F:RNA-directed DNA polymerase activity"/>
    <property type="evidence" value="ECO:0007669"/>
    <property type="project" value="UniProtKB-KW"/>
</dbReference>
<organism evidence="2 3">
    <name type="scientific">Jatrophihabitans lederbergiae</name>
    <dbReference type="NCBI Taxonomy" id="3075547"/>
    <lineage>
        <taxon>Bacteria</taxon>
        <taxon>Bacillati</taxon>
        <taxon>Actinomycetota</taxon>
        <taxon>Actinomycetes</taxon>
        <taxon>Jatrophihabitantales</taxon>
        <taxon>Jatrophihabitantaceae</taxon>
        <taxon>Jatrophihabitans</taxon>
    </lineage>
</organism>
<keyword evidence="2" id="KW-0548">Nucleotidyltransferase</keyword>
<feature type="domain" description="Reverse transcriptase" evidence="1">
    <location>
        <begin position="61"/>
        <end position="246"/>
    </location>
</feature>
<protein>
    <submittedName>
        <fullName evidence="2">Reverse transcriptase domain-containing protein</fullName>
    </submittedName>
</protein>
<keyword evidence="2" id="KW-0808">Transferase</keyword>
<name>A0ABU2JHN3_9ACTN</name>
<sequence>MIDASLFNRLGLTSAVRHELALRNSLLPRRWDYEALSPHHEEVAKLLIPGLRRHVTGRPASVVLSAKGWRGVRPIHVMTLPDRSLYRAVVDLIAASLPAVVTQRAPFEIFNKAPLGRGTRYVSKSDVAAYYEFVDHARLADELIAQTGEEPAVDLLAGLLGRVMGRRVGLPQVNTASNVLGDTYIDIARRRLARGGYAVFTYSDDFRIASKTLADARGALEACAEEVRELGLVLNERKTFTYGAKK</sequence>
<dbReference type="Pfam" id="PF00078">
    <property type="entry name" value="RVT_1"/>
    <property type="match status" value="1"/>
</dbReference>
<evidence type="ECO:0000259" key="1">
    <source>
        <dbReference type="PROSITE" id="PS50878"/>
    </source>
</evidence>
<dbReference type="Proteomes" id="UP001183176">
    <property type="component" value="Unassembled WGS sequence"/>
</dbReference>
<accession>A0ABU2JHN3</accession>
<gene>
    <name evidence="2" type="ORF">RM423_24405</name>
</gene>
<dbReference type="EMBL" id="JAVREH010000129">
    <property type="protein sequence ID" value="MDT0264498.1"/>
    <property type="molecule type" value="Genomic_DNA"/>
</dbReference>
<reference evidence="3" key="1">
    <citation type="submission" date="2023-07" db="EMBL/GenBank/DDBJ databases">
        <title>30 novel species of actinomycetes from the DSMZ collection.</title>
        <authorList>
            <person name="Nouioui I."/>
        </authorList>
    </citation>
    <scope>NUCLEOTIDE SEQUENCE [LARGE SCALE GENOMIC DNA]</scope>
    <source>
        <strain evidence="3">DSM 44399</strain>
    </source>
</reference>
<proteinExistence type="predicted"/>
<dbReference type="RefSeq" id="WP_311425634.1">
    <property type="nucleotide sequence ID" value="NZ_JAVREH010000129.1"/>
</dbReference>
<evidence type="ECO:0000313" key="2">
    <source>
        <dbReference type="EMBL" id="MDT0264498.1"/>
    </source>
</evidence>
<keyword evidence="3" id="KW-1185">Reference proteome</keyword>
<dbReference type="PROSITE" id="PS50878">
    <property type="entry name" value="RT_POL"/>
    <property type="match status" value="1"/>
</dbReference>